<protein>
    <submittedName>
        <fullName evidence="2">Related to acyl-CoA oxidase</fullName>
    </submittedName>
</protein>
<keyword evidence="3" id="KW-1185">Reference proteome</keyword>
<evidence type="ECO:0000313" key="2">
    <source>
        <dbReference type="EMBL" id="SJL04020.1"/>
    </source>
</evidence>
<accession>A0A284R5N3</accession>
<gene>
    <name evidence="2" type="ORF">ARMOST_07377</name>
</gene>
<dbReference type="SUPFAM" id="SSF47203">
    <property type="entry name" value="Acyl-CoA dehydrogenase C-terminal domain-like"/>
    <property type="match status" value="1"/>
</dbReference>
<evidence type="ECO:0000259" key="1">
    <source>
        <dbReference type="Pfam" id="PF22924"/>
    </source>
</evidence>
<dbReference type="InterPro" id="IPR055060">
    <property type="entry name" value="ACOX_C_alpha1"/>
</dbReference>
<dbReference type="GO" id="GO:0033540">
    <property type="term" value="P:fatty acid beta-oxidation using acyl-CoA oxidase"/>
    <property type="evidence" value="ECO:0007669"/>
    <property type="project" value="TreeGrafter"/>
</dbReference>
<dbReference type="GO" id="GO:0055088">
    <property type="term" value="P:lipid homeostasis"/>
    <property type="evidence" value="ECO:0007669"/>
    <property type="project" value="TreeGrafter"/>
</dbReference>
<dbReference type="GO" id="GO:0005777">
    <property type="term" value="C:peroxisome"/>
    <property type="evidence" value="ECO:0007669"/>
    <property type="project" value="InterPro"/>
</dbReference>
<feature type="domain" description="Acyl-CoA oxidase C-alpha1" evidence="1">
    <location>
        <begin position="268"/>
        <end position="400"/>
    </location>
</feature>
<dbReference type="GO" id="GO:0071949">
    <property type="term" value="F:FAD binding"/>
    <property type="evidence" value="ECO:0007669"/>
    <property type="project" value="InterPro"/>
</dbReference>
<dbReference type="SUPFAM" id="SSF56645">
    <property type="entry name" value="Acyl-CoA dehydrogenase NM domain-like"/>
    <property type="match status" value="1"/>
</dbReference>
<dbReference type="Gene3D" id="1.20.140.10">
    <property type="entry name" value="Butyryl-CoA Dehydrogenase, subunit A, domain 3"/>
    <property type="match status" value="1"/>
</dbReference>
<dbReference type="InterPro" id="IPR012258">
    <property type="entry name" value="Acyl-CoA_oxidase"/>
</dbReference>
<dbReference type="Proteomes" id="UP000219338">
    <property type="component" value="Unassembled WGS sequence"/>
</dbReference>
<dbReference type="PANTHER" id="PTHR10909:SF382">
    <property type="entry name" value="ACYL-COENZYME A OXIDASE"/>
    <property type="match status" value="1"/>
</dbReference>
<name>A0A284R5N3_ARMOS</name>
<dbReference type="Pfam" id="PF22924">
    <property type="entry name" value="ACOX_C_alpha1"/>
    <property type="match status" value="1"/>
</dbReference>
<dbReference type="GO" id="GO:0005504">
    <property type="term" value="F:fatty acid binding"/>
    <property type="evidence" value="ECO:0007669"/>
    <property type="project" value="TreeGrafter"/>
</dbReference>
<dbReference type="InterPro" id="IPR036250">
    <property type="entry name" value="AcylCo_DH-like_C"/>
</dbReference>
<dbReference type="Gene3D" id="2.40.110.10">
    <property type="entry name" value="Butyryl-CoA Dehydrogenase, subunit A, domain 2"/>
    <property type="match status" value="1"/>
</dbReference>
<dbReference type="InterPro" id="IPR009100">
    <property type="entry name" value="AcylCoA_DH/oxidase_NM_dom_sf"/>
</dbReference>
<dbReference type="OMA" id="EDERWAF"/>
<sequence>MPFSHNWPSEPLLAVDVFRAAGANANSRNNALALSDNAYKRAELIWKTWGLTFEDILNLTPKFWKIHNDPIAWHDGSSITIMTIHLNLAVGTIGSYAHDRPELQALCKDMMDCKAIGQFLLTEAGHGLDATNLETTATLQPDGTFILNSPNRFASKYMPPTVPVLGKPCYAVVWSQLIVGDEKRGIRPFVVQLNDGVHMCKNITAKLIPTRHGATPVNHAITHFNNVKLPSTALLGPVGDKPSTHDDFLVAIWRISVGTLALASLALPATQIAAHIAYKYSLRRKVGAPNPVPIISFRTQQIPIFTAVAQTYVIEALTKHAIKYFTDPVASHPARHAITTIYKAIVMEHAQASHFNLSERLGAQGLFDYNQIVTQFAEMRGIVIAEGDVLVLSIRLASELLQGRYAVPAPLYPQSLLAQHEKGVFEECRALAKKYGPRSTQYADYILPRSKDLVEAIGHRMAHESAVAEHVPQILADIYEVFAIKKDIGWYLEAGLLTRARIADMENAAMISAFPNMNEWVDGMGVAPYAKAPILSEASWDNFVDNMYTFREAPEERAFM</sequence>
<organism evidence="2 3">
    <name type="scientific">Armillaria ostoyae</name>
    <name type="common">Armillaria root rot fungus</name>
    <dbReference type="NCBI Taxonomy" id="47428"/>
    <lineage>
        <taxon>Eukaryota</taxon>
        <taxon>Fungi</taxon>
        <taxon>Dikarya</taxon>
        <taxon>Basidiomycota</taxon>
        <taxon>Agaricomycotina</taxon>
        <taxon>Agaricomycetes</taxon>
        <taxon>Agaricomycetidae</taxon>
        <taxon>Agaricales</taxon>
        <taxon>Marasmiineae</taxon>
        <taxon>Physalacriaceae</taxon>
        <taxon>Armillaria</taxon>
    </lineage>
</organism>
<dbReference type="AlphaFoldDB" id="A0A284R5N3"/>
<dbReference type="OrthoDB" id="538336at2759"/>
<dbReference type="PANTHER" id="PTHR10909">
    <property type="entry name" value="ELECTRON TRANSPORT OXIDOREDUCTASE"/>
    <property type="match status" value="1"/>
</dbReference>
<reference evidence="3" key="1">
    <citation type="journal article" date="2017" name="Nat. Ecol. Evol.">
        <title>Genome expansion and lineage-specific genetic innovations in the forest pathogenic fungi Armillaria.</title>
        <authorList>
            <person name="Sipos G."/>
            <person name="Prasanna A.N."/>
            <person name="Walter M.C."/>
            <person name="O'Connor E."/>
            <person name="Balint B."/>
            <person name="Krizsan K."/>
            <person name="Kiss B."/>
            <person name="Hess J."/>
            <person name="Varga T."/>
            <person name="Slot J."/>
            <person name="Riley R."/>
            <person name="Boka B."/>
            <person name="Rigling D."/>
            <person name="Barry K."/>
            <person name="Lee J."/>
            <person name="Mihaltcheva S."/>
            <person name="LaButti K."/>
            <person name="Lipzen A."/>
            <person name="Waldron R."/>
            <person name="Moloney N.M."/>
            <person name="Sperisen C."/>
            <person name="Kredics L."/>
            <person name="Vagvoelgyi C."/>
            <person name="Patrignani A."/>
            <person name="Fitzpatrick D."/>
            <person name="Nagy I."/>
            <person name="Doyle S."/>
            <person name="Anderson J.B."/>
            <person name="Grigoriev I.V."/>
            <person name="Gueldener U."/>
            <person name="Muensterkoetter M."/>
            <person name="Nagy L.G."/>
        </authorList>
    </citation>
    <scope>NUCLEOTIDE SEQUENCE [LARGE SCALE GENOMIC DNA]</scope>
    <source>
        <strain evidence="3">C18/9</strain>
    </source>
</reference>
<dbReference type="InterPro" id="IPR046373">
    <property type="entry name" value="Acyl-CoA_Oxase/DH_mid-dom_sf"/>
</dbReference>
<evidence type="ECO:0000313" key="3">
    <source>
        <dbReference type="Proteomes" id="UP000219338"/>
    </source>
</evidence>
<proteinExistence type="predicted"/>
<dbReference type="EMBL" id="FUEG01000004">
    <property type="protein sequence ID" value="SJL04020.1"/>
    <property type="molecule type" value="Genomic_DNA"/>
</dbReference>
<dbReference type="GO" id="GO:0003997">
    <property type="term" value="F:acyl-CoA oxidase activity"/>
    <property type="evidence" value="ECO:0007669"/>
    <property type="project" value="InterPro"/>
</dbReference>
<dbReference type="STRING" id="47428.A0A284R5N3"/>